<gene>
    <name evidence="1" type="ORF">NDU88_004075</name>
</gene>
<comment type="caution">
    <text evidence="1">The sequence shown here is derived from an EMBL/GenBank/DDBJ whole genome shotgun (WGS) entry which is preliminary data.</text>
</comment>
<dbReference type="AlphaFoldDB" id="A0AAV7PE29"/>
<sequence>MQLDILMKKEVARWYWLMMDTVDGEFNLPEEIWRECLPEPQLKDLSFHSPAGLHPCPSETCAGPLCHAEHPAPAAAVNHSSLVVDLPDGGHWVCVLAVPK</sequence>
<dbReference type="EMBL" id="JANPWB010000011">
    <property type="protein sequence ID" value="KAJ1125651.1"/>
    <property type="molecule type" value="Genomic_DNA"/>
</dbReference>
<name>A0AAV7PE29_PLEWA</name>
<evidence type="ECO:0000313" key="2">
    <source>
        <dbReference type="Proteomes" id="UP001066276"/>
    </source>
</evidence>
<evidence type="ECO:0000313" key="1">
    <source>
        <dbReference type="EMBL" id="KAJ1125651.1"/>
    </source>
</evidence>
<keyword evidence="2" id="KW-1185">Reference proteome</keyword>
<dbReference type="Proteomes" id="UP001066276">
    <property type="component" value="Chromosome 7"/>
</dbReference>
<organism evidence="1 2">
    <name type="scientific">Pleurodeles waltl</name>
    <name type="common">Iberian ribbed newt</name>
    <dbReference type="NCBI Taxonomy" id="8319"/>
    <lineage>
        <taxon>Eukaryota</taxon>
        <taxon>Metazoa</taxon>
        <taxon>Chordata</taxon>
        <taxon>Craniata</taxon>
        <taxon>Vertebrata</taxon>
        <taxon>Euteleostomi</taxon>
        <taxon>Amphibia</taxon>
        <taxon>Batrachia</taxon>
        <taxon>Caudata</taxon>
        <taxon>Salamandroidea</taxon>
        <taxon>Salamandridae</taxon>
        <taxon>Pleurodelinae</taxon>
        <taxon>Pleurodeles</taxon>
    </lineage>
</organism>
<reference evidence="1" key="1">
    <citation type="journal article" date="2022" name="bioRxiv">
        <title>Sequencing and chromosome-scale assembly of the giantPleurodeles waltlgenome.</title>
        <authorList>
            <person name="Brown T."/>
            <person name="Elewa A."/>
            <person name="Iarovenko S."/>
            <person name="Subramanian E."/>
            <person name="Araus A.J."/>
            <person name="Petzold A."/>
            <person name="Susuki M."/>
            <person name="Suzuki K.-i.T."/>
            <person name="Hayashi T."/>
            <person name="Toyoda A."/>
            <person name="Oliveira C."/>
            <person name="Osipova E."/>
            <person name="Leigh N.D."/>
            <person name="Simon A."/>
            <person name="Yun M.H."/>
        </authorList>
    </citation>
    <scope>NUCLEOTIDE SEQUENCE</scope>
    <source>
        <strain evidence="1">20211129_DDA</strain>
        <tissue evidence="1">Liver</tissue>
    </source>
</reference>
<accession>A0AAV7PE29</accession>
<proteinExistence type="predicted"/>
<protein>
    <submittedName>
        <fullName evidence="1">Uncharacterized protein</fullName>
    </submittedName>
</protein>